<feature type="region of interest" description="Disordered" evidence="1">
    <location>
        <begin position="487"/>
        <end position="544"/>
    </location>
</feature>
<dbReference type="Pfam" id="PF00856">
    <property type="entry name" value="SET"/>
    <property type="match status" value="1"/>
</dbReference>
<dbReference type="OrthoDB" id="441812at2759"/>
<dbReference type="CDD" id="cd10527">
    <property type="entry name" value="SET_LSMT"/>
    <property type="match status" value="1"/>
</dbReference>
<evidence type="ECO:0000259" key="2">
    <source>
        <dbReference type="PROSITE" id="PS50280"/>
    </source>
</evidence>
<name>A0A4P9WFT5_9FUNG</name>
<feature type="compositionally biased region" description="Acidic residues" evidence="1">
    <location>
        <begin position="495"/>
        <end position="509"/>
    </location>
</feature>
<dbReference type="AlphaFoldDB" id="A0A4P9WFT5"/>
<evidence type="ECO:0000256" key="1">
    <source>
        <dbReference type="SAM" id="MobiDB-lite"/>
    </source>
</evidence>
<evidence type="ECO:0000313" key="4">
    <source>
        <dbReference type="Proteomes" id="UP000269721"/>
    </source>
</evidence>
<dbReference type="GO" id="GO:0016279">
    <property type="term" value="F:protein-lysine N-methyltransferase activity"/>
    <property type="evidence" value="ECO:0007669"/>
    <property type="project" value="UniProtKB-ARBA"/>
</dbReference>
<evidence type="ECO:0000313" key="3">
    <source>
        <dbReference type="EMBL" id="RKO91651.1"/>
    </source>
</evidence>
<dbReference type="InterPro" id="IPR001214">
    <property type="entry name" value="SET_dom"/>
</dbReference>
<dbReference type="PANTHER" id="PTHR13271:SF137">
    <property type="entry name" value="SET DOMAIN-CONTAINING PROTEIN"/>
    <property type="match status" value="1"/>
</dbReference>
<proteinExistence type="predicted"/>
<keyword evidence="4" id="KW-1185">Reference proteome</keyword>
<dbReference type="Gene3D" id="3.90.1410.10">
    <property type="entry name" value="set domain protein methyltransferase, domain 1"/>
    <property type="match status" value="1"/>
</dbReference>
<dbReference type="InterPro" id="IPR050600">
    <property type="entry name" value="SETD3_SETD6_MTase"/>
</dbReference>
<gene>
    <name evidence="3" type="ORF">BDK51DRAFT_39323</name>
</gene>
<feature type="domain" description="SET" evidence="2">
    <location>
        <begin position="31"/>
        <end position="297"/>
    </location>
</feature>
<dbReference type="PROSITE" id="PS50280">
    <property type="entry name" value="SET"/>
    <property type="match status" value="1"/>
</dbReference>
<dbReference type="SUPFAM" id="SSF82199">
    <property type="entry name" value="SET domain"/>
    <property type="match status" value="1"/>
</dbReference>
<dbReference type="EMBL" id="KZ994967">
    <property type="protein sequence ID" value="RKO91651.1"/>
    <property type="molecule type" value="Genomic_DNA"/>
</dbReference>
<protein>
    <recommendedName>
        <fullName evidence="2">SET domain-containing protein</fullName>
    </recommendedName>
</protein>
<feature type="region of interest" description="Disordered" evidence="1">
    <location>
        <begin position="332"/>
        <end position="357"/>
    </location>
</feature>
<accession>A0A4P9WFT5</accession>
<reference evidence="4" key="1">
    <citation type="journal article" date="2018" name="Nat. Microbiol.">
        <title>Leveraging single-cell genomics to expand the fungal tree of life.</title>
        <authorList>
            <person name="Ahrendt S.R."/>
            <person name="Quandt C.A."/>
            <person name="Ciobanu D."/>
            <person name="Clum A."/>
            <person name="Salamov A."/>
            <person name="Andreopoulos B."/>
            <person name="Cheng J.F."/>
            <person name="Woyke T."/>
            <person name="Pelin A."/>
            <person name="Henrissat B."/>
            <person name="Reynolds N.K."/>
            <person name="Benny G.L."/>
            <person name="Smith M.E."/>
            <person name="James T.Y."/>
            <person name="Grigoriev I.V."/>
        </authorList>
    </citation>
    <scope>NUCLEOTIDE SEQUENCE [LARGE SCALE GENOMIC DNA]</scope>
</reference>
<dbReference type="InterPro" id="IPR046341">
    <property type="entry name" value="SET_dom_sf"/>
</dbReference>
<sequence>MANESSQISTTSSQALSNFLAWLASHNCPTPGLNLQWTPERGVGVYAAQDLDLIDDAPVARIPSDLLLGASKVRALANGRSQPARRLRACLDAIALDPEIVLDERLTIVVFLIWARFCEGGAEGNVDEGVEEGGDVIPATFWQPYVKILPGSVTTPLFFPAAARVLLCGTGLDVAAGSKARKLHGEHARLEAHLRLLEPPTETTTPPLVGLVELRWADGVYWSRVISFRSSASFADPAAPAATDADDCHLVPFVDFCNHSCSPRLRWHMPDAGGCIELRAVGDGPVAAGEEMFISYGAKPNAELLFMHGFVMPANANDYVAFPAPFLEAQVEGDEEDGEDEVEEEGATPAEREEREARRRRRGAALLAIKDKLTFLSALSLRPMVEIHAPRPNDPLLADDPSRGILDDSSLLVMFAAVLTAEDGFGRTDNGSAEVPEFGLGGEPIYPLTPDTFRRLVDALPHREIVLLRVWSVLLELAGYRLYELASSEGPNTGDDGEGGDDGPEEAADGVDNPDATAKGESSAKEAGPESGADLEEKEESPEVRQVRAFRKIQFNLLAAASEELGSLQESYAQLPVVVAYLNAASEVVDAVQ</sequence>
<dbReference type="PANTHER" id="PTHR13271">
    <property type="entry name" value="UNCHARACTERIZED PUTATIVE METHYLTRANSFERASE"/>
    <property type="match status" value="1"/>
</dbReference>
<feature type="compositionally biased region" description="Acidic residues" evidence="1">
    <location>
        <begin position="332"/>
        <end position="346"/>
    </location>
</feature>
<organism evidence="3 4">
    <name type="scientific">Blyttiomyces helicus</name>
    <dbReference type="NCBI Taxonomy" id="388810"/>
    <lineage>
        <taxon>Eukaryota</taxon>
        <taxon>Fungi</taxon>
        <taxon>Fungi incertae sedis</taxon>
        <taxon>Chytridiomycota</taxon>
        <taxon>Chytridiomycota incertae sedis</taxon>
        <taxon>Chytridiomycetes</taxon>
        <taxon>Chytridiomycetes incertae sedis</taxon>
        <taxon>Blyttiomyces</taxon>
    </lineage>
</organism>
<dbReference type="Proteomes" id="UP000269721">
    <property type="component" value="Unassembled WGS sequence"/>
</dbReference>